<dbReference type="Pfam" id="PF07650">
    <property type="entry name" value="KH_2"/>
    <property type="match status" value="1"/>
</dbReference>
<dbReference type="InterPro" id="IPR030388">
    <property type="entry name" value="G_ERA_dom"/>
</dbReference>
<dbReference type="PANTHER" id="PTHR42698:SF1">
    <property type="entry name" value="GTPASE ERA, MITOCHONDRIAL"/>
    <property type="match status" value="1"/>
</dbReference>
<gene>
    <name evidence="7" type="ORF">UFOPK3423_00282</name>
</gene>
<evidence type="ECO:0000313" key="7">
    <source>
        <dbReference type="EMBL" id="CAB4862061.1"/>
    </source>
</evidence>
<organism evidence="7">
    <name type="scientific">freshwater metagenome</name>
    <dbReference type="NCBI Taxonomy" id="449393"/>
    <lineage>
        <taxon>unclassified sequences</taxon>
        <taxon>metagenomes</taxon>
        <taxon>ecological metagenomes</taxon>
    </lineage>
</organism>
<dbReference type="Gene3D" id="3.30.300.20">
    <property type="match status" value="1"/>
</dbReference>
<dbReference type="NCBIfam" id="NF000908">
    <property type="entry name" value="PRK00089.1"/>
    <property type="match status" value="1"/>
</dbReference>
<dbReference type="PROSITE" id="PS51713">
    <property type="entry name" value="G_ERA"/>
    <property type="match status" value="1"/>
</dbReference>
<accession>A0A6J7CVT3</accession>
<dbReference type="InterPro" id="IPR009019">
    <property type="entry name" value="KH_sf_prok-type"/>
</dbReference>
<dbReference type="HAMAP" id="MF_00367">
    <property type="entry name" value="GTPase_Era"/>
    <property type="match status" value="1"/>
</dbReference>
<dbReference type="InterPro" id="IPR005225">
    <property type="entry name" value="Small_GTP-bd"/>
</dbReference>
<feature type="domain" description="KH type-2" evidence="5">
    <location>
        <begin position="194"/>
        <end position="279"/>
    </location>
</feature>
<dbReference type="SUPFAM" id="SSF54814">
    <property type="entry name" value="Prokaryotic type KH domain (KH-domain type II)"/>
    <property type="match status" value="1"/>
</dbReference>
<dbReference type="GO" id="GO:0000028">
    <property type="term" value="P:ribosomal small subunit assembly"/>
    <property type="evidence" value="ECO:0007669"/>
    <property type="project" value="TreeGrafter"/>
</dbReference>
<dbReference type="InterPro" id="IPR015946">
    <property type="entry name" value="KH_dom-like_a/b"/>
</dbReference>
<evidence type="ECO:0000256" key="3">
    <source>
        <dbReference type="ARBA" id="ARBA00022884"/>
    </source>
</evidence>
<dbReference type="Gene3D" id="3.40.50.300">
    <property type="entry name" value="P-loop containing nucleotide triphosphate hydrolases"/>
    <property type="match status" value="1"/>
</dbReference>
<evidence type="ECO:0000259" key="6">
    <source>
        <dbReference type="PROSITE" id="PS51713"/>
    </source>
</evidence>
<dbReference type="InterPro" id="IPR006073">
    <property type="entry name" value="GTP-bd"/>
</dbReference>
<evidence type="ECO:0000256" key="4">
    <source>
        <dbReference type="ARBA" id="ARBA00023134"/>
    </source>
</evidence>
<evidence type="ECO:0000256" key="2">
    <source>
        <dbReference type="ARBA" id="ARBA00022741"/>
    </source>
</evidence>
<dbReference type="Pfam" id="PF01926">
    <property type="entry name" value="MMR_HSR1"/>
    <property type="match status" value="1"/>
</dbReference>
<dbReference type="GO" id="GO:0019843">
    <property type="term" value="F:rRNA binding"/>
    <property type="evidence" value="ECO:0007669"/>
    <property type="project" value="TreeGrafter"/>
</dbReference>
<dbReference type="InterPro" id="IPR004044">
    <property type="entry name" value="KH_dom_type_2"/>
</dbReference>
<comment type="similarity">
    <text evidence="1">Belongs to the TRAFAC class TrmE-Era-EngA-EngB-Septin-like GTPase superfamily. Era GTPase family.</text>
</comment>
<keyword evidence="4" id="KW-0342">GTP-binding</keyword>
<dbReference type="InterPro" id="IPR005662">
    <property type="entry name" value="GTPase_Era-like"/>
</dbReference>
<protein>
    <submittedName>
        <fullName evidence="7">Unannotated protein</fullName>
    </submittedName>
</protein>
<dbReference type="CDD" id="cd22534">
    <property type="entry name" value="KH-II_Era"/>
    <property type="match status" value="1"/>
</dbReference>
<sequence>MTTRAGFIALAGRPNVGKSTLVNAIVGTKVAIVSDKPQTTRRAIRGVATSNDLQLILVDLPGVQRPRDELTRRMQRRVELELSGSDAVLMMLNGAEGVGPGDRWIAAQLEQSDIPVVLAVNKVDRLRPARIAEVLIEAAALGVGDDIFPISARTGDGVQELITHLGTLVPEGPMLFPPEDHSDQRRETLLAELVREQVLRRTFEEVPHAVEVQVEEIDESRDDLTTVRARVWVETESQKGILIGAGGSMIKKIGAGARKELERELGTQVHLELAVRTRRGWRGDERLLDRLGIE</sequence>
<reference evidence="7" key="1">
    <citation type="submission" date="2020-05" db="EMBL/GenBank/DDBJ databases">
        <authorList>
            <person name="Chiriac C."/>
            <person name="Salcher M."/>
            <person name="Ghai R."/>
            <person name="Kavagutti S V."/>
        </authorList>
    </citation>
    <scope>NUCLEOTIDE SEQUENCE</scope>
</reference>
<name>A0A6J7CVT3_9ZZZZ</name>
<dbReference type="AlphaFoldDB" id="A0A6J7CVT3"/>
<dbReference type="GO" id="GO:0005829">
    <property type="term" value="C:cytosol"/>
    <property type="evidence" value="ECO:0007669"/>
    <property type="project" value="TreeGrafter"/>
</dbReference>
<evidence type="ECO:0000259" key="5">
    <source>
        <dbReference type="PROSITE" id="PS50823"/>
    </source>
</evidence>
<dbReference type="InterPro" id="IPR027417">
    <property type="entry name" value="P-loop_NTPase"/>
</dbReference>
<evidence type="ECO:0000256" key="1">
    <source>
        <dbReference type="ARBA" id="ARBA00007921"/>
    </source>
</evidence>
<dbReference type="NCBIfam" id="TIGR00231">
    <property type="entry name" value="small_GTP"/>
    <property type="match status" value="1"/>
</dbReference>
<keyword evidence="2" id="KW-0547">Nucleotide-binding</keyword>
<dbReference type="EMBL" id="CAFBLQ010000019">
    <property type="protein sequence ID" value="CAB4862061.1"/>
    <property type="molecule type" value="Genomic_DNA"/>
</dbReference>
<keyword evidence="3" id="KW-0694">RNA-binding</keyword>
<dbReference type="PANTHER" id="PTHR42698">
    <property type="entry name" value="GTPASE ERA"/>
    <property type="match status" value="1"/>
</dbReference>
<proteinExistence type="inferred from homology"/>
<dbReference type="NCBIfam" id="TIGR00436">
    <property type="entry name" value="era"/>
    <property type="match status" value="1"/>
</dbReference>
<dbReference type="PROSITE" id="PS50823">
    <property type="entry name" value="KH_TYPE_2"/>
    <property type="match status" value="1"/>
</dbReference>
<dbReference type="CDD" id="cd04163">
    <property type="entry name" value="Era"/>
    <property type="match status" value="1"/>
</dbReference>
<dbReference type="SUPFAM" id="SSF52540">
    <property type="entry name" value="P-loop containing nucleoside triphosphate hydrolases"/>
    <property type="match status" value="1"/>
</dbReference>
<dbReference type="GO" id="GO:0005525">
    <property type="term" value="F:GTP binding"/>
    <property type="evidence" value="ECO:0007669"/>
    <property type="project" value="UniProtKB-KW"/>
</dbReference>
<feature type="domain" description="Era-type G" evidence="6">
    <location>
        <begin position="4"/>
        <end position="171"/>
    </location>
</feature>
<dbReference type="GO" id="GO:0043024">
    <property type="term" value="F:ribosomal small subunit binding"/>
    <property type="evidence" value="ECO:0007669"/>
    <property type="project" value="TreeGrafter"/>
</dbReference>